<organism evidence="3">
    <name type="scientific">Mustela putorius furo</name>
    <name type="common">European domestic ferret</name>
    <name type="synonym">Mustela furo</name>
    <dbReference type="NCBI Taxonomy" id="9669"/>
    <lineage>
        <taxon>Eukaryota</taxon>
        <taxon>Metazoa</taxon>
        <taxon>Chordata</taxon>
        <taxon>Craniata</taxon>
        <taxon>Vertebrata</taxon>
        <taxon>Euteleostomi</taxon>
        <taxon>Mammalia</taxon>
        <taxon>Eutheria</taxon>
        <taxon>Laurasiatheria</taxon>
        <taxon>Carnivora</taxon>
        <taxon>Caniformia</taxon>
        <taxon>Musteloidea</taxon>
        <taxon>Mustelidae</taxon>
        <taxon>Mustelinae</taxon>
        <taxon>Mustela</taxon>
    </lineage>
</organism>
<keyword evidence="2" id="KW-0732">Signal</keyword>
<feature type="region of interest" description="Disordered" evidence="1">
    <location>
        <begin position="224"/>
        <end position="261"/>
    </location>
</feature>
<proteinExistence type="predicted"/>
<reference evidence="3" key="1">
    <citation type="submission" date="2024-06" db="UniProtKB">
        <authorList>
            <consortium name="Ensembl"/>
        </authorList>
    </citation>
    <scope>IDENTIFICATION</scope>
</reference>
<evidence type="ECO:0000256" key="1">
    <source>
        <dbReference type="SAM" id="MobiDB-lite"/>
    </source>
</evidence>
<feature type="compositionally biased region" description="Polar residues" evidence="1">
    <location>
        <begin position="244"/>
        <end position="254"/>
    </location>
</feature>
<name>M3YSY0_MUSPF</name>
<dbReference type="InParanoid" id="M3YSY0"/>
<dbReference type="HOGENOM" id="CLU_1065424_0_0_1"/>
<accession>M3YSY0</accession>
<evidence type="ECO:0000313" key="3">
    <source>
        <dbReference type="Ensembl" id="ENSMPUP00000014440.1"/>
    </source>
</evidence>
<evidence type="ECO:0008006" key="4">
    <source>
        <dbReference type="Google" id="ProtNLM"/>
    </source>
</evidence>
<feature type="signal peptide" evidence="2">
    <location>
        <begin position="1"/>
        <end position="17"/>
    </location>
</feature>
<sequence length="261" mass="29820">MWRWLGWRPWCSSRGCGTWPRLLLLHQLRIPRNWIRLATDMWQVTHIEHRRITNEPSFPCWRLCAVCTKHHAQDVTYVTSLCPPVRSGWVFWATLLKRTPGLQKTGLSVTCGRARISTQNCLLTESLKYSFSHSCTKHLLSTYCVQTSLLDTGLHRQRRKQASILLLGSRMTIIDDHKFGGFPEIECSRRSGVRELDSEVSLPKYCVRRMQPALGPLAPRWTEVSGFESTPHPSGPCDLPTERSVPTSRSSQLPSLPLCAE</sequence>
<feature type="chain" id="PRO_5004045367" description="Secreted protein" evidence="2">
    <location>
        <begin position="18"/>
        <end position="261"/>
    </location>
</feature>
<dbReference type="EMBL" id="AEYP01025602">
    <property type="status" value="NOT_ANNOTATED_CDS"/>
    <property type="molecule type" value="Genomic_DNA"/>
</dbReference>
<protein>
    <recommendedName>
        <fullName evidence="4">Secreted protein</fullName>
    </recommendedName>
</protein>
<dbReference type="AlphaFoldDB" id="M3YSY0"/>
<dbReference type="Ensembl" id="ENSMPUT00000014672.1">
    <property type="protein sequence ID" value="ENSMPUP00000014440.1"/>
    <property type="gene ID" value="ENSMPUG00000014550.1"/>
</dbReference>
<evidence type="ECO:0000256" key="2">
    <source>
        <dbReference type="SAM" id="SignalP"/>
    </source>
</evidence>